<dbReference type="InterPro" id="IPR004923">
    <property type="entry name" value="FTR1/Fip1/EfeU"/>
</dbReference>
<feature type="transmembrane region" description="Helical" evidence="6">
    <location>
        <begin position="118"/>
        <end position="141"/>
    </location>
</feature>
<feature type="transmembrane region" description="Helical" evidence="6">
    <location>
        <begin position="247"/>
        <end position="263"/>
    </location>
</feature>
<dbReference type="PANTHER" id="PTHR31632:SF2">
    <property type="entry name" value="PLASMA MEMBRANE IRON PERMEASE"/>
    <property type="match status" value="1"/>
</dbReference>
<accession>A0A4R1J9G4</accession>
<dbReference type="Pfam" id="PF03239">
    <property type="entry name" value="FTR1"/>
    <property type="match status" value="1"/>
</dbReference>
<evidence type="ECO:0000313" key="7">
    <source>
        <dbReference type="EMBL" id="TCK47064.1"/>
    </source>
</evidence>
<keyword evidence="3 6" id="KW-0812">Transmembrane</keyword>
<keyword evidence="5 6" id="KW-0472">Membrane</keyword>
<evidence type="ECO:0000256" key="2">
    <source>
        <dbReference type="ARBA" id="ARBA00008333"/>
    </source>
</evidence>
<evidence type="ECO:0000256" key="3">
    <source>
        <dbReference type="ARBA" id="ARBA00022692"/>
    </source>
</evidence>
<organism evidence="7 8">
    <name type="scientific">Celerinatantimonas diazotrophica</name>
    <dbReference type="NCBI Taxonomy" id="412034"/>
    <lineage>
        <taxon>Bacteria</taxon>
        <taxon>Pseudomonadati</taxon>
        <taxon>Pseudomonadota</taxon>
        <taxon>Gammaproteobacteria</taxon>
        <taxon>Celerinatantimonadaceae</taxon>
        <taxon>Celerinatantimonas</taxon>
    </lineage>
</organism>
<evidence type="ECO:0000256" key="5">
    <source>
        <dbReference type="ARBA" id="ARBA00023136"/>
    </source>
</evidence>
<sequence length="278" mass="30517">MFFYPFLIMLREGLEATLIVVLIACYLKKTGQSQWMKYVWIGVISAASLCLALGIAIHIGSGEFPQAEQELFEGIVAVIAVIMLTYMVFWMQNSANSVSITQQVEDALTTRQGPARALLLMVFLAVAREGLESVFFLLSAFSQDVGLQAPIGAVTGLATAIGMGLVLYFAGVRVPLKAFFRWTSLFILFVAAGLAAGAIRAFHEAGLWNHLQALAFNSSEWLSTQSLLGTLLESLLGYQQTPSQSEVLIYVLYLIPALTWFIVKQTMNSQVNTRKSKT</sequence>
<reference evidence="7 8" key="1">
    <citation type="submission" date="2019-03" db="EMBL/GenBank/DDBJ databases">
        <title>Genomic Encyclopedia of Type Strains, Phase IV (KMG-IV): sequencing the most valuable type-strain genomes for metagenomic binning, comparative biology and taxonomic classification.</title>
        <authorList>
            <person name="Goeker M."/>
        </authorList>
    </citation>
    <scope>NUCLEOTIDE SEQUENCE [LARGE SCALE GENOMIC DNA]</scope>
    <source>
        <strain evidence="7 8">DSM 18577</strain>
    </source>
</reference>
<feature type="transmembrane region" description="Helical" evidence="6">
    <location>
        <begin position="39"/>
        <end position="59"/>
    </location>
</feature>
<evidence type="ECO:0000256" key="6">
    <source>
        <dbReference type="SAM" id="Phobius"/>
    </source>
</evidence>
<dbReference type="GO" id="GO:0033573">
    <property type="term" value="C:high-affinity iron permease complex"/>
    <property type="evidence" value="ECO:0007669"/>
    <property type="project" value="InterPro"/>
</dbReference>
<evidence type="ECO:0000313" key="8">
    <source>
        <dbReference type="Proteomes" id="UP000295565"/>
    </source>
</evidence>
<evidence type="ECO:0000256" key="1">
    <source>
        <dbReference type="ARBA" id="ARBA00004141"/>
    </source>
</evidence>
<feature type="transmembrane region" description="Helical" evidence="6">
    <location>
        <begin position="147"/>
        <end position="170"/>
    </location>
</feature>
<feature type="transmembrane region" description="Helical" evidence="6">
    <location>
        <begin position="182"/>
        <end position="202"/>
    </location>
</feature>
<keyword evidence="8" id="KW-1185">Reference proteome</keyword>
<dbReference type="EMBL" id="SMGD01000015">
    <property type="protein sequence ID" value="TCK47064.1"/>
    <property type="molecule type" value="Genomic_DNA"/>
</dbReference>
<feature type="transmembrane region" description="Helical" evidence="6">
    <location>
        <begin position="6"/>
        <end position="27"/>
    </location>
</feature>
<gene>
    <name evidence="7" type="ORF">EV690_2757</name>
</gene>
<feature type="transmembrane region" description="Helical" evidence="6">
    <location>
        <begin position="71"/>
        <end position="90"/>
    </location>
</feature>
<dbReference type="GO" id="GO:0015093">
    <property type="term" value="F:ferrous iron transmembrane transporter activity"/>
    <property type="evidence" value="ECO:0007669"/>
    <property type="project" value="TreeGrafter"/>
</dbReference>
<evidence type="ECO:0000256" key="4">
    <source>
        <dbReference type="ARBA" id="ARBA00022989"/>
    </source>
</evidence>
<keyword evidence="4 6" id="KW-1133">Transmembrane helix</keyword>
<dbReference type="RefSeq" id="WP_131913532.1">
    <property type="nucleotide sequence ID" value="NZ_OU594967.1"/>
</dbReference>
<dbReference type="NCBIfam" id="NF041756">
    <property type="entry name" value="EfeU"/>
    <property type="match status" value="1"/>
</dbReference>
<protein>
    <submittedName>
        <fullName evidence="7">High-affinity iron transporter</fullName>
    </submittedName>
</protein>
<dbReference type="OrthoDB" id="8215804at2"/>
<comment type="similarity">
    <text evidence="2">Belongs to the oxidase-dependent Fe transporter (OFeT) (TC 9.A.10.1) family.</text>
</comment>
<dbReference type="PANTHER" id="PTHR31632">
    <property type="entry name" value="IRON TRANSPORTER FTH1"/>
    <property type="match status" value="1"/>
</dbReference>
<dbReference type="AlphaFoldDB" id="A0A4R1J9G4"/>
<name>A0A4R1J9G4_9GAMM</name>
<proteinExistence type="inferred from homology"/>
<comment type="subcellular location">
    <subcellularLocation>
        <location evidence="1">Membrane</location>
        <topology evidence="1">Multi-pass membrane protein</topology>
    </subcellularLocation>
</comment>
<dbReference type="Proteomes" id="UP000295565">
    <property type="component" value="Unassembled WGS sequence"/>
</dbReference>
<comment type="caution">
    <text evidence="7">The sequence shown here is derived from an EMBL/GenBank/DDBJ whole genome shotgun (WGS) entry which is preliminary data.</text>
</comment>